<name>A0AAE3N8L4_9BURK</name>
<comment type="caution">
    <text evidence="2">The sequence shown here is derived from an EMBL/GenBank/DDBJ whole genome shotgun (WGS) entry which is preliminary data.</text>
</comment>
<feature type="signal peptide" evidence="1">
    <location>
        <begin position="1"/>
        <end position="34"/>
    </location>
</feature>
<accession>A0AAE3N8L4</accession>
<reference evidence="2" key="1">
    <citation type="submission" date="2023-01" db="EMBL/GenBank/DDBJ databases">
        <title>Xenophilus mangrovi sp. nov., isolated from soil of Mangrove nature reserve.</title>
        <authorList>
            <person name="Xu S."/>
            <person name="Liu Z."/>
            <person name="Xu Y."/>
        </authorList>
    </citation>
    <scope>NUCLEOTIDE SEQUENCE</scope>
    <source>
        <strain evidence="2">YW8</strain>
    </source>
</reference>
<protein>
    <recommendedName>
        <fullName evidence="4">WxL domain-containing protein</fullName>
    </recommendedName>
</protein>
<sequence>MRQPHASPRVPARAPARAWAACVACLLAAPAALAASASSGAGALPRTASVNLDFAIHIDRFIFFRIGDGAWPTPGGTISQVSFALTPSIPAVPTAPVNGSNRAVNWSGAAPGFSVAASGNVLPVEVRSNGGQVNLRATVGTPLTSGSNSIPMSQIVVSSSDAQLPAPPIPNSGSGAAVNVAGGGSGAVNSLVTLRSAQWTFSFANTVPVVAGQYSGQLVFTASTP</sequence>
<gene>
    <name evidence="2" type="ORF">PGB34_14930</name>
</gene>
<dbReference type="Proteomes" id="UP001212602">
    <property type="component" value="Unassembled WGS sequence"/>
</dbReference>
<dbReference type="RefSeq" id="WP_271428898.1">
    <property type="nucleotide sequence ID" value="NZ_JAQIPB010000007.1"/>
</dbReference>
<dbReference type="EMBL" id="JAQIPB010000007">
    <property type="protein sequence ID" value="MDA7417655.1"/>
    <property type="molecule type" value="Genomic_DNA"/>
</dbReference>
<dbReference type="AlphaFoldDB" id="A0AAE3N8L4"/>
<keyword evidence="1" id="KW-0732">Signal</keyword>
<proteinExistence type="predicted"/>
<evidence type="ECO:0000256" key="1">
    <source>
        <dbReference type="SAM" id="SignalP"/>
    </source>
</evidence>
<evidence type="ECO:0000313" key="2">
    <source>
        <dbReference type="EMBL" id="MDA7417655.1"/>
    </source>
</evidence>
<keyword evidence="3" id="KW-1185">Reference proteome</keyword>
<feature type="chain" id="PRO_5042076633" description="WxL domain-containing protein" evidence="1">
    <location>
        <begin position="35"/>
        <end position="225"/>
    </location>
</feature>
<organism evidence="2 3">
    <name type="scientific">Xenophilus arseniciresistens</name>
    <dbReference type="NCBI Taxonomy" id="1283306"/>
    <lineage>
        <taxon>Bacteria</taxon>
        <taxon>Pseudomonadati</taxon>
        <taxon>Pseudomonadota</taxon>
        <taxon>Betaproteobacteria</taxon>
        <taxon>Burkholderiales</taxon>
        <taxon>Comamonadaceae</taxon>
        <taxon>Xenophilus</taxon>
    </lineage>
</organism>
<evidence type="ECO:0000313" key="3">
    <source>
        <dbReference type="Proteomes" id="UP001212602"/>
    </source>
</evidence>
<evidence type="ECO:0008006" key="4">
    <source>
        <dbReference type="Google" id="ProtNLM"/>
    </source>
</evidence>